<dbReference type="PROSITE" id="PS51257">
    <property type="entry name" value="PROKAR_LIPOPROTEIN"/>
    <property type="match status" value="1"/>
</dbReference>
<feature type="chain" id="PRO_5039214610" description="Lipocalin-like domain-containing protein" evidence="1">
    <location>
        <begin position="20"/>
        <end position="221"/>
    </location>
</feature>
<keyword evidence="1" id="KW-0732">Signal</keyword>
<name>A0A315Y101_RUMFL</name>
<protein>
    <recommendedName>
        <fullName evidence="4">Lipocalin-like domain-containing protein</fullName>
    </recommendedName>
</protein>
<evidence type="ECO:0000313" key="3">
    <source>
        <dbReference type="Proteomes" id="UP000245720"/>
    </source>
</evidence>
<dbReference type="Proteomes" id="UP000245720">
    <property type="component" value="Unassembled WGS sequence"/>
</dbReference>
<proteinExistence type="predicted"/>
<dbReference type="EMBL" id="QGDI01000004">
    <property type="protein sequence ID" value="PWJ13624.1"/>
    <property type="molecule type" value="Genomic_DNA"/>
</dbReference>
<dbReference type="OrthoDB" id="1821858at2"/>
<sequence>MKKLITSIIACSLAVFSLASCGKSSDTKKKEKTADITGKWAFSESPNEDVSSVGLIFSDKGKGSVYEETTSIFSFTEDSMVLYGYAVDKEYITEENDVVTVTLNNSDVIVMKRTKSGGSGFDGTYDLTGGSLYDSLENSVSSESESADITVELKGDKSFVVFNDMFTYKTEGSELVISGCSPLIIPSADEDSDEITAEFKLDGDTLTIIDDKNSNVLTRAA</sequence>
<evidence type="ECO:0008006" key="4">
    <source>
        <dbReference type="Google" id="ProtNLM"/>
    </source>
</evidence>
<organism evidence="2 3">
    <name type="scientific">Ruminococcus flavefaciens</name>
    <dbReference type="NCBI Taxonomy" id="1265"/>
    <lineage>
        <taxon>Bacteria</taxon>
        <taxon>Bacillati</taxon>
        <taxon>Bacillota</taxon>
        <taxon>Clostridia</taxon>
        <taxon>Eubacteriales</taxon>
        <taxon>Oscillospiraceae</taxon>
        <taxon>Ruminococcus</taxon>
    </lineage>
</organism>
<gene>
    <name evidence="2" type="ORF">IE37_01432</name>
</gene>
<dbReference type="AlphaFoldDB" id="A0A315Y101"/>
<dbReference type="RefSeq" id="WP_109726221.1">
    <property type="nucleotide sequence ID" value="NZ_QGDI01000004.1"/>
</dbReference>
<evidence type="ECO:0000313" key="2">
    <source>
        <dbReference type="EMBL" id="PWJ13624.1"/>
    </source>
</evidence>
<accession>A0A315Y101</accession>
<evidence type="ECO:0000256" key="1">
    <source>
        <dbReference type="SAM" id="SignalP"/>
    </source>
</evidence>
<comment type="caution">
    <text evidence="2">The sequence shown here is derived from an EMBL/GenBank/DDBJ whole genome shotgun (WGS) entry which is preliminary data.</text>
</comment>
<reference evidence="2 3" key="1">
    <citation type="submission" date="2018-05" db="EMBL/GenBank/DDBJ databases">
        <title>The Hungate 1000. A catalogue of reference genomes from the rumen microbiome.</title>
        <authorList>
            <person name="Kelly W."/>
        </authorList>
    </citation>
    <scope>NUCLEOTIDE SEQUENCE [LARGE SCALE GENOMIC DNA]</scope>
    <source>
        <strain evidence="2 3">SAb67</strain>
    </source>
</reference>
<feature type="signal peptide" evidence="1">
    <location>
        <begin position="1"/>
        <end position="19"/>
    </location>
</feature>